<keyword evidence="6" id="KW-1015">Disulfide bond</keyword>
<gene>
    <name evidence="9" type="ORF">MS3_06556</name>
</gene>
<dbReference type="SUPFAM" id="SSF49785">
    <property type="entry name" value="Galactose-binding domain-like"/>
    <property type="match status" value="1"/>
</dbReference>
<proteinExistence type="predicted"/>
<name>A0A094ZYF5_SCHHA</name>
<evidence type="ECO:0000256" key="6">
    <source>
        <dbReference type="ARBA" id="ARBA00023157"/>
    </source>
</evidence>
<keyword evidence="7" id="KW-1133">Transmembrane helix</keyword>
<feature type="domain" description="F5/8 type C" evidence="8">
    <location>
        <begin position="12"/>
        <end position="177"/>
    </location>
</feature>
<dbReference type="GO" id="GO:0038023">
    <property type="term" value="F:signaling receptor activity"/>
    <property type="evidence" value="ECO:0007669"/>
    <property type="project" value="TreeGrafter"/>
</dbReference>
<dbReference type="PANTHER" id="PTHR46806">
    <property type="entry name" value="F5/8 TYPE C DOMAIN-CONTAINING PROTEIN"/>
    <property type="match status" value="1"/>
</dbReference>
<dbReference type="GO" id="GO:0005576">
    <property type="term" value="C:extracellular region"/>
    <property type="evidence" value="ECO:0007669"/>
    <property type="project" value="UniProtKB-SubCell"/>
</dbReference>
<accession>A0A094ZYF5</accession>
<dbReference type="GO" id="GO:0007155">
    <property type="term" value="P:cell adhesion"/>
    <property type="evidence" value="ECO:0007669"/>
    <property type="project" value="UniProtKB-KW"/>
</dbReference>
<dbReference type="PROSITE" id="PS50022">
    <property type="entry name" value="FA58C_3"/>
    <property type="match status" value="1"/>
</dbReference>
<evidence type="ECO:0000259" key="8">
    <source>
        <dbReference type="PROSITE" id="PS50022"/>
    </source>
</evidence>
<evidence type="ECO:0000256" key="3">
    <source>
        <dbReference type="ARBA" id="ARBA00022525"/>
    </source>
</evidence>
<keyword evidence="7" id="KW-0812">Transmembrane</keyword>
<evidence type="ECO:0000256" key="1">
    <source>
        <dbReference type="ARBA" id="ARBA00004184"/>
    </source>
</evidence>
<keyword evidence="9" id="KW-0675">Receptor</keyword>
<dbReference type="InterPro" id="IPR050633">
    <property type="entry name" value="Neuropilin_MCO_CoagFactor"/>
</dbReference>
<dbReference type="Gene3D" id="2.60.120.260">
    <property type="entry name" value="Galactose-binding domain-like"/>
    <property type="match status" value="1"/>
</dbReference>
<dbReference type="InterPro" id="IPR000421">
    <property type="entry name" value="FA58C"/>
</dbReference>
<dbReference type="Gene3D" id="2.60.120.1190">
    <property type="match status" value="1"/>
</dbReference>
<keyword evidence="3" id="KW-0964">Secreted</keyword>
<dbReference type="GO" id="GO:0012505">
    <property type="term" value="C:endomembrane system"/>
    <property type="evidence" value="ECO:0007669"/>
    <property type="project" value="UniProtKB-SubCell"/>
</dbReference>
<sequence length="1057" mass="120358">MILRIIRVTSKVYAVAIGCNSRLLADRILVPDTSFQHSSAATLQHGASAAREDPNDLSLQERAWCPDAKVGKELREFMEIDLGRQSIIKLIITKGRVAQSKGRQTTPYFYVKYRRELTATWFDYEKENGTKRLAGNQDAMTENFNTMDPPFVARYIRIYPYSLEPTKTCLKLELLGCEANGILEYKAPEGALLPETISPSYQQYNNNPSNERTRLLDTTYDSKSHKFRLFDDIQQDFIHDKSYETIIEGGLGKLTDNDTEFKTSTSPFSSHKFIGWRRKLSTGPLSMTLSNQSFVNTLTSNHNAEMESDFLRIIFRFDMIYNFSSIRIYVSNDFLVGLTIPRNITVGFSFHDPSLYYYYHYGQSRQQKSDQRQEQHKEENPWSSSILYQLTPDKQNTDSRWIVLPIHEATRSNYAIQAITKQVSHNPGQLIQNNSDVEQLNIFGLGQFVEIRIFFNSQWLAVGEILFENYTSKLRYIMNTITASGNYSLNPQQSVLSTSRLSSLILIYWFQNVQAVHLRMPHLKFQPERNDPNESNHQEFRLTSTSLPYLLNEHSSTLNNPLGQTTTYVLAVICSLLVILICFGLFCLFCVWGRERLHVPFRHKFNRKNKRFSDSTQFDSNPSVNNKTNAQNVSLLTEQLKINNLMNNVVVTTTNDTIGDIQYQFQHPQRCQESTIRLPSTTAYLGGFQYLTSNGIAPISINLTTNSLHQPFQPVGLDNNNHHNYPAHINSNNLFGSLSNERSANLITTSIPSAKSFDLKDSLPVVSLMTQNFIPTGSMTPHFHGTYLRSDENILNNINYRKACHDNSIYTSLPGSDCDSQPYAKVDTVNNTLMQQFQSNNSSIDLSQLNISYNHCNGDNRLFNPMNLPPPPSLPLPPTPEHLTTTITSTITTVSSITTCSQTIHLNNRNEFNHDSMSINKTNNNTLFTYNSNVNKSIPNNDITTWLDSNGQFISISNPLFDTNLGVDPMNMNNRNNFQNFSGVQNSEYSNSTTNGSNTYSTYYGTPNMLPISVPTVQMITVSRILKLIETSMKFNIVLCSQFNQLPSNVFQIMLLY</sequence>
<dbReference type="InterPro" id="IPR008979">
    <property type="entry name" value="Galactose-bd-like_sf"/>
</dbReference>
<keyword evidence="4" id="KW-0130">Cell adhesion</keyword>
<protein>
    <submittedName>
        <fullName evidence="9">Discoidin domain-containing receptor 2</fullName>
    </submittedName>
</protein>
<dbReference type="SMART" id="SM00231">
    <property type="entry name" value="FA58C"/>
    <property type="match status" value="1"/>
</dbReference>
<dbReference type="PANTHER" id="PTHR46806:SF5">
    <property type="entry name" value="F5_8 TYPE C DOMAIN-CONTAINING PROTEIN"/>
    <property type="match status" value="1"/>
</dbReference>
<evidence type="ECO:0000313" key="9">
    <source>
        <dbReference type="EMBL" id="KGB38184.1"/>
    </source>
</evidence>
<reference evidence="9" key="1">
    <citation type="journal article" date="2012" name="Nat. Genet.">
        <title>Whole-genome sequence of Schistosoma haematobium.</title>
        <authorList>
            <person name="Young N.D."/>
            <person name="Jex A.R."/>
            <person name="Li B."/>
            <person name="Liu S."/>
            <person name="Yang L."/>
            <person name="Xiong Z."/>
            <person name="Li Y."/>
            <person name="Cantacessi C."/>
            <person name="Hall R.S."/>
            <person name="Xu X."/>
            <person name="Chen F."/>
            <person name="Wu X."/>
            <person name="Zerlotini A."/>
            <person name="Oliveira G."/>
            <person name="Hofmann A."/>
            <person name="Zhang G."/>
            <person name="Fang X."/>
            <person name="Kang Y."/>
            <person name="Campbell B.E."/>
            <person name="Loukas A."/>
            <person name="Ranganathan S."/>
            <person name="Rollinson D."/>
            <person name="Rinaldi G."/>
            <person name="Brindley P.J."/>
            <person name="Yang H."/>
            <person name="Wang J."/>
            <person name="Wang J."/>
            <person name="Gasser R.B."/>
        </authorList>
    </citation>
    <scope>NUCLEOTIDE SEQUENCE [LARGE SCALE GENOMIC DNA]</scope>
</reference>
<comment type="subcellular location">
    <subcellularLocation>
        <location evidence="1">Endomembrane system</location>
        <topology evidence="1">Peripheral membrane protein</topology>
    </subcellularLocation>
    <subcellularLocation>
        <location evidence="2">Secreted</location>
    </subcellularLocation>
</comment>
<dbReference type="EMBL" id="KL250984">
    <property type="protein sequence ID" value="KGB38184.1"/>
    <property type="molecule type" value="Genomic_DNA"/>
</dbReference>
<evidence type="ECO:0000256" key="4">
    <source>
        <dbReference type="ARBA" id="ARBA00022889"/>
    </source>
</evidence>
<evidence type="ECO:0000256" key="5">
    <source>
        <dbReference type="ARBA" id="ARBA00023136"/>
    </source>
</evidence>
<dbReference type="AlphaFoldDB" id="A0A094ZYF5"/>
<feature type="transmembrane region" description="Helical" evidence="7">
    <location>
        <begin position="568"/>
        <end position="592"/>
    </location>
</feature>
<dbReference type="Pfam" id="PF00754">
    <property type="entry name" value="F5_F8_type_C"/>
    <property type="match status" value="1"/>
</dbReference>
<dbReference type="GO" id="GO:0005886">
    <property type="term" value="C:plasma membrane"/>
    <property type="evidence" value="ECO:0007669"/>
    <property type="project" value="TreeGrafter"/>
</dbReference>
<evidence type="ECO:0000256" key="7">
    <source>
        <dbReference type="SAM" id="Phobius"/>
    </source>
</evidence>
<organism evidence="9">
    <name type="scientific">Schistosoma haematobium</name>
    <name type="common">Blood fluke</name>
    <dbReference type="NCBI Taxonomy" id="6185"/>
    <lineage>
        <taxon>Eukaryota</taxon>
        <taxon>Metazoa</taxon>
        <taxon>Spiralia</taxon>
        <taxon>Lophotrochozoa</taxon>
        <taxon>Platyhelminthes</taxon>
        <taxon>Trematoda</taxon>
        <taxon>Digenea</taxon>
        <taxon>Strigeidida</taxon>
        <taxon>Schistosomatoidea</taxon>
        <taxon>Schistosomatidae</taxon>
        <taxon>Schistosoma</taxon>
    </lineage>
</organism>
<keyword evidence="5 7" id="KW-0472">Membrane</keyword>
<evidence type="ECO:0000256" key="2">
    <source>
        <dbReference type="ARBA" id="ARBA00004613"/>
    </source>
</evidence>